<reference evidence="1 2" key="1">
    <citation type="journal article" date="2023" name="Nucleic Acids Res.">
        <title>The hologenome of Daphnia magna reveals possible DNA methylation and microbiome-mediated evolution of the host genome.</title>
        <authorList>
            <person name="Chaturvedi A."/>
            <person name="Li X."/>
            <person name="Dhandapani V."/>
            <person name="Marshall H."/>
            <person name="Kissane S."/>
            <person name="Cuenca-Cambronero M."/>
            <person name="Asole G."/>
            <person name="Calvet F."/>
            <person name="Ruiz-Romero M."/>
            <person name="Marangio P."/>
            <person name="Guigo R."/>
            <person name="Rago D."/>
            <person name="Mirbahai L."/>
            <person name="Eastwood N."/>
            <person name="Colbourne J.K."/>
            <person name="Zhou J."/>
            <person name="Mallon E."/>
            <person name="Orsini L."/>
        </authorList>
    </citation>
    <scope>NUCLEOTIDE SEQUENCE [LARGE SCALE GENOMIC DNA]</scope>
    <source>
        <strain evidence="1">LRV0_1</strain>
    </source>
</reference>
<evidence type="ECO:0000313" key="2">
    <source>
        <dbReference type="Proteomes" id="UP001234178"/>
    </source>
</evidence>
<dbReference type="EMBL" id="JAOYFB010000002">
    <property type="protein sequence ID" value="KAK4009095.1"/>
    <property type="molecule type" value="Genomic_DNA"/>
</dbReference>
<gene>
    <name evidence="1" type="ORF">OUZ56_014232</name>
</gene>
<name>A0ABQ9Z871_9CRUS</name>
<keyword evidence="2" id="KW-1185">Reference proteome</keyword>
<accession>A0ABQ9Z871</accession>
<sequence length="61" mass="7100">MDKEKKEYPNRIRTSGLNSIFRTHLRHLSIARLTESRHRLIRAICVCSQEGTVVSSFVDKD</sequence>
<evidence type="ECO:0000313" key="1">
    <source>
        <dbReference type="EMBL" id="KAK4009095.1"/>
    </source>
</evidence>
<organism evidence="1 2">
    <name type="scientific">Daphnia magna</name>
    <dbReference type="NCBI Taxonomy" id="35525"/>
    <lineage>
        <taxon>Eukaryota</taxon>
        <taxon>Metazoa</taxon>
        <taxon>Ecdysozoa</taxon>
        <taxon>Arthropoda</taxon>
        <taxon>Crustacea</taxon>
        <taxon>Branchiopoda</taxon>
        <taxon>Diplostraca</taxon>
        <taxon>Cladocera</taxon>
        <taxon>Anomopoda</taxon>
        <taxon>Daphniidae</taxon>
        <taxon>Daphnia</taxon>
    </lineage>
</organism>
<dbReference type="Proteomes" id="UP001234178">
    <property type="component" value="Unassembled WGS sequence"/>
</dbReference>
<comment type="caution">
    <text evidence="1">The sequence shown here is derived from an EMBL/GenBank/DDBJ whole genome shotgun (WGS) entry which is preliminary data.</text>
</comment>
<protein>
    <submittedName>
        <fullName evidence="1">Uncharacterized protein</fullName>
    </submittedName>
</protein>
<proteinExistence type="predicted"/>